<dbReference type="SUPFAM" id="SSF53474">
    <property type="entry name" value="alpha/beta-Hydrolases"/>
    <property type="match status" value="1"/>
</dbReference>
<dbReference type="InterPro" id="IPR036291">
    <property type="entry name" value="NAD(P)-bd_dom_sf"/>
</dbReference>
<feature type="compositionally biased region" description="Low complexity" evidence="10">
    <location>
        <begin position="1399"/>
        <end position="1423"/>
    </location>
</feature>
<dbReference type="InterPro" id="IPR006162">
    <property type="entry name" value="Ppantetheine_attach_site"/>
</dbReference>
<dbReference type="InterPro" id="IPR023213">
    <property type="entry name" value="CAT-like_dom_sf"/>
</dbReference>
<evidence type="ECO:0000256" key="3">
    <source>
        <dbReference type="ARBA" id="ARBA00022450"/>
    </source>
</evidence>
<protein>
    <submittedName>
        <fullName evidence="12">SDR family NAD(P)-dependent oxidoreductase</fullName>
    </submittedName>
</protein>
<dbReference type="RefSeq" id="WP_182606375.1">
    <property type="nucleotide sequence ID" value="NZ_VKHT01000318.1"/>
</dbReference>
<dbReference type="SUPFAM" id="SSF52777">
    <property type="entry name" value="CoA-dependent acyltransferases"/>
    <property type="match status" value="2"/>
</dbReference>
<dbReference type="InterPro" id="IPR001227">
    <property type="entry name" value="Ac_transferase_dom_sf"/>
</dbReference>
<dbReference type="InterPro" id="IPR001031">
    <property type="entry name" value="Thioesterase"/>
</dbReference>
<feature type="non-terminal residue" evidence="12">
    <location>
        <position position="1"/>
    </location>
</feature>
<keyword evidence="3" id="KW-0596">Phosphopantetheine</keyword>
<feature type="region of interest" description="Disordered" evidence="10">
    <location>
        <begin position="937"/>
        <end position="970"/>
    </location>
</feature>
<comment type="cofactor">
    <cofactor evidence="1">
        <name>pantetheine 4'-phosphate</name>
        <dbReference type="ChEBI" id="CHEBI:47942"/>
    </cofactor>
</comment>
<proteinExistence type="predicted"/>
<dbReference type="Gene3D" id="3.40.366.10">
    <property type="entry name" value="Malonyl-Coenzyme A Acyl Carrier Protein, domain 2"/>
    <property type="match status" value="1"/>
</dbReference>
<dbReference type="InterPro" id="IPR057326">
    <property type="entry name" value="KR_dom"/>
</dbReference>
<evidence type="ECO:0000259" key="11">
    <source>
        <dbReference type="PROSITE" id="PS50075"/>
    </source>
</evidence>
<dbReference type="SMART" id="SM00822">
    <property type="entry name" value="PKS_KR"/>
    <property type="match status" value="1"/>
</dbReference>
<dbReference type="SUPFAM" id="SSF52151">
    <property type="entry name" value="FabD/lysophospholipase-like"/>
    <property type="match status" value="1"/>
</dbReference>
<dbReference type="SMART" id="SM00824">
    <property type="entry name" value="PKS_TE"/>
    <property type="match status" value="1"/>
</dbReference>
<dbReference type="InterPro" id="IPR001242">
    <property type="entry name" value="Condensation_dom"/>
</dbReference>
<feature type="domain" description="Carrier" evidence="11">
    <location>
        <begin position="867"/>
        <end position="942"/>
    </location>
</feature>
<evidence type="ECO:0000256" key="9">
    <source>
        <dbReference type="ARBA" id="ARBA00023315"/>
    </source>
</evidence>
<dbReference type="InterPro" id="IPR016035">
    <property type="entry name" value="Acyl_Trfase/lysoPLipase"/>
</dbReference>
<reference evidence="13" key="1">
    <citation type="submission" date="2019-10" db="EMBL/GenBank/DDBJ databases">
        <title>Streptomyces sp. nov., a novel actinobacterium isolated from alkaline environment.</title>
        <authorList>
            <person name="Golinska P."/>
        </authorList>
    </citation>
    <scope>NUCLEOTIDE SEQUENCE [LARGE SCALE GENOMIC DNA]</scope>
    <source>
        <strain evidence="13">DSM 42118</strain>
    </source>
</reference>
<dbReference type="InterPro" id="IPR057737">
    <property type="entry name" value="Condensation_MtbB-like"/>
</dbReference>
<dbReference type="PANTHER" id="PTHR43775">
    <property type="entry name" value="FATTY ACID SYNTHASE"/>
    <property type="match status" value="1"/>
</dbReference>
<keyword evidence="9" id="KW-0012">Acyltransferase</keyword>
<dbReference type="GO" id="GO:0017000">
    <property type="term" value="P:antibiotic biosynthetic process"/>
    <property type="evidence" value="ECO:0007669"/>
    <property type="project" value="UniProtKB-KW"/>
</dbReference>
<evidence type="ECO:0000256" key="4">
    <source>
        <dbReference type="ARBA" id="ARBA00022553"/>
    </source>
</evidence>
<gene>
    <name evidence="12" type="ORF">FNQ90_11980</name>
</gene>
<comment type="pathway">
    <text evidence="2">Siderophore biosynthesis.</text>
</comment>
<dbReference type="SUPFAM" id="SSF55048">
    <property type="entry name" value="Probable ACP-binding domain of malonyl-CoA ACP transacylase"/>
    <property type="match status" value="1"/>
</dbReference>
<dbReference type="Proteomes" id="UP000538929">
    <property type="component" value="Unassembled WGS sequence"/>
</dbReference>
<dbReference type="Pfam" id="PF00550">
    <property type="entry name" value="PP-binding"/>
    <property type="match status" value="1"/>
</dbReference>
<dbReference type="SMART" id="SM00823">
    <property type="entry name" value="PKS_PP"/>
    <property type="match status" value="1"/>
</dbReference>
<evidence type="ECO:0000256" key="8">
    <source>
        <dbReference type="ARBA" id="ARBA00023268"/>
    </source>
</evidence>
<evidence type="ECO:0000313" key="13">
    <source>
        <dbReference type="Proteomes" id="UP000538929"/>
    </source>
</evidence>
<dbReference type="Pfam" id="PF00668">
    <property type="entry name" value="Condensation"/>
    <property type="match status" value="1"/>
</dbReference>
<keyword evidence="13" id="KW-1185">Reference proteome</keyword>
<dbReference type="SMART" id="SM00827">
    <property type="entry name" value="PKS_AT"/>
    <property type="match status" value="1"/>
</dbReference>
<dbReference type="PROSITE" id="PS00012">
    <property type="entry name" value="PHOSPHOPANTETHEINE"/>
    <property type="match status" value="1"/>
</dbReference>
<dbReference type="Pfam" id="PF00698">
    <property type="entry name" value="Acyl_transf_1"/>
    <property type="match status" value="1"/>
</dbReference>
<dbReference type="Gene3D" id="3.30.70.3290">
    <property type="match status" value="1"/>
</dbReference>
<name>A0A7W3TDT1_9ACTN</name>
<dbReference type="InterPro" id="IPR013968">
    <property type="entry name" value="PKS_KR"/>
</dbReference>
<sequence>PRLVLAFPGGGAQYAGMAHDLLGEPAFAATVDRYAELFGSTDRGHVLPGDGFDLRSLVTAAPGDERAGRLLRDPAHGLPALFTVCVAVANTLRAGGLEPDAVVGHSLGEYAAAVVAGVLSPEDAVALVAVRSRAMSRTAGGGAMLAVTLPESRVRELLRRHVDIDLAVVNGPEACVVSGPAPAVAALETELSAEGVRVNRLLLDAAAHSRLVEPALEELRTVAEKVVARPPRVPLATTLTGRWLETAPDAEHWVSHLRSTVRFADALATAMGPGPTALLQAGPGHGLLQLARARHAERLACAVTSLPPHTEPGTGRSALLAAYGELWTHGVGSPEVEALHRPGRRRVVLPAAPSRRRRLWIDPPVHPVPGAQDAGNSPDEHEPFHLPVWHRTPPPAPNRPTGRWLVAGDGPRAELIRTAFADAGAEVVTATAGTEPCDGVVIVDPGHGTGRDDPDTPDVAANRVSAAILDCATVAAAMAPWARDTCLLHLATGTQQVESGDRPSPADAAALAVPRVLSQEFPGLRWRTVDLPGGLPAGAGPADPGTVAAVCREAAELAGGGASGREVALRGRHRWVRSLEHWRPEDTAEPRGAGDPAATAVILGGLGDVGLTVAGHLARTGRRVVVTGRTGLDGDAGSARAGTVGRLRSEGADIEVRAVDAADARAMTDLLRELTERDGPLGPVIHAAGVVASEAVTPLRSVNEESVRAHARAKATAAEALRAAVRDLPGDRRPEVVVLMSSATAFVGGLGLAPYAAVNRFLDAFAEREHAAEDGRTAWIAVAWDGWRVGPGGTERVVASRHSIGAADGMRSLDRILALAERRDAPPSIAVSPVDLSLRTAGGPVVATQGGLPEPGREGSAGEGPADGFEPAERVLAALWSDLLGFPVTDPDADFFALGGHSLLATRMLARLRDDLGVRLRLTDLLARPTIASLAPLLDTPGAERAPETTPEPTGSTRPEDTDTGGTPGEFPLTRVQHAYWIGGSGGYRMGNVPCSFHLEYDCPDLDVPRYEEAWNRVIARHPMLRAVITAEGRNRILERVPRYRIRVRDLADRAPEERERALERIRESMVRREPHPGRWPLVDIRAARLPDGVIRLFVNVDVLVCDTAGYFVWDRELRTLYENPDARLPLPATTFERCVAALRERADTEDHRRAAAYWRERMDDLPGAPALPRLPGDRDERPRFARRSARLEPGCWRALTAEAARRGLTPTAVLLAAYGETLAEWSGGDRLSLTLTLFDRPAGLPGAEDVVGDFTTLMLHAVDRSADTCFADAAHRAQRTLFSDLEHREFSALELLAEKASRTGRTESVPVVFTSALGLSAPLGGTHDLDWVGAPVYGVSSTPQTWLDHQVLEQHGALLLQWDVQETVIPAEEADRAFAAHVARVRRLAEAPEAWDTPRAGAPAAGAAEARPVPVPSAPARRTAADPDGFVMPLRTGDDEGTPLFLIHPSGGDVLCYGELARTLADPRPVIALTDPELTGGRGPTTIPGMVERYLGAVRSVQPRGPYLLGGWSMGGTLAHAAAVELERRGERTARLVLIDSNLPDRIRGLGGVGPGGDTAVAAVRYLHSLEAFLDLELLTGPDDARNLAAMPADTVRVEVTARLREVGLIGPRESADLRLGVFERHLRALAEHRAGHLTDPHTRLLLIAASRRSPRNAGVGMGVDDAEDLPALGWHPHVRGPVEEEIVDGHHYSLLTGEAVHRIAGLIDHTLRDLPPTPR</sequence>
<dbReference type="GO" id="GO:0031177">
    <property type="term" value="F:phosphopantetheine binding"/>
    <property type="evidence" value="ECO:0007669"/>
    <property type="project" value="InterPro"/>
</dbReference>
<keyword evidence="8" id="KW-0511">Multifunctional enzyme</keyword>
<keyword evidence="6" id="KW-0808">Transferase</keyword>
<dbReference type="Gene3D" id="3.40.50.1820">
    <property type="entry name" value="alpha/beta hydrolase"/>
    <property type="match status" value="2"/>
</dbReference>
<dbReference type="Pfam" id="PF00975">
    <property type="entry name" value="Thioesterase"/>
    <property type="match status" value="1"/>
</dbReference>
<dbReference type="InterPro" id="IPR036736">
    <property type="entry name" value="ACP-like_sf"/>
</dbReference>
<dbReference type="InterPro" id="IPR009081">
    <property type="entry name" value="PP-bd_ACP"/>
</dbReference>
<dbReference type="GO" id="GO:0004312">
    <property type="term" value="F:fatty acid synthase activity"/>
    <property type="evidence" value="ECO:0007669"/>
    <property type="project" value="TreeGrafter"/>
</dbReference>
<evidence type="ECO:0000256" key="10">
    <source>
        <dbReference type="SAM" id="MobiDB-lite"/>
    </source>
</evidence>
<feature type="region of interest" description="Disordered" evidence="10">
    <location>
        <begin position="846"/>
        <end position="866"/>
    </location>
</feature>
<dbReference type="PROSITE" id="PS50075">
    <property type="entry name" value="CARRIER"/>
    <property type="match status" value="1"/>
</dbReference>
<evidence type="ECO:0000256" key="5">
    <source>
        <dbReference type="ARBA" id="ARBA00022598"/>
    </source>
</evidence>
<dbReference type="Gene3D" id="3.30.559.30">
    <property type="entry name" value="Nonribosomal peptide synthetase, condensation domain"/>
    <property type="match status" value="1"/>
</dbReference>
<dbReference type="CDD" id="cd19535">
    <property type="entry name" value="Cyc_NRPS"/>
    <property type="match status" value="1"/>
</dbReference>
<dbReference type="GO" id="GO:0006633">
    <property type="term" value="P:fatty acid biosynthetic process"/>
    <property type="evidence" value="ECO:0007669"/>
    <property type="project" value="TreeGrafter"/>
</dbReference>
<dbReference type="SUPFAM" id="SSF51735">
    <property type="entry name" value="NAD(P)-binding Rossmann-fold domains"/>
    <property type="match status" value="2"/>
</dbReference>
<evidence type="ECO:0000256" key="1">
    <source>
        <dbReference type="ARBA" id="ARBA00001957"/>
    </source>
</evidence>
<dbReference type="InterPro" id="IPR050091">
    <property type="entry name" value="PKS_NRPS_Biosynth_Enz"/>
</dbReference>
<dbReference type="InterPro" id="IPR020806">
    <property type="entry name" value="PKS_PP-bd"/>
</dbReference>
<keyword evidence="5" id="KW-0436">Ligase</keyword>
<dbReference type="FunFam" id="3.30.559.10:FF:000023">
    <property type="entry name" value="Non-ribosomal peptide synthetase"/>
    <property type="match status" value="1"/>
</dbReference>
<dbReference type="EMBL" id="VKHT01000318">
    <property type="protein sequence ID" value="MBB0244805.1"/>
    <property type="molecule type" value="Genomic_DNA"/>
</dbReference>
<dbReference type="Gene3D" id="3.30.559.10">
    <property type="entry name" value="Chloramphenicol acetyltransferase-like domain"/>
    <property type="match status" value="1"/>
</dbReference>
<dbReference type="InterPro" id="IPR029058">
    <property type="entry name" value="AB_hydrolase_fold"/>
</dbReference>
<dbReference type="InterPro" id="IPR020802">
    <property type="entry name" value="TesA-like"/>
</dbReference>
<dbReference type="InterPro" id="IPR014043">
    <property type="entry name" value="Acyl_transferase_dom"/>
</dbReference>
<comment type="caution">
    <text evidence="12">The sequence shown here is derived from an EMBL/GenBank/DDBJ whole genome shotgun (WGS) entry which is preliminary data.</text>
</comment>
<dbReference type="InterPro" id="IPR016036">
    <property type="entry name" value="Malonyl_transacylase_ACP-bd"/>
</dbReference>
<evidence type="ECO:0000313" key="12">
    <source>
        <dbReference type="EMBL" id="MBB0244805.1"/>
    </source>
</evidence>
<organism evidence="12 13">
    <name type="scientific">Streptomyces alkaliphilus</name>
    <dbReference type="NCBI Taxonomy" id="1472722"/>
    <lineage>
        <taxon>Bacteria</taxon>
        <taxon>Bacillati</taxon>
        <taxon>Actinomycetota</taxon>
        <taxon>Actinomycetes</taxon>
        <taxon>Kitasatosporales</taxon>
        <taxon>Streptomycetaceae</taxon>
        <taxon>Streptomyces</taxon>
    </lineage>
</organism>
<accession>A0A7W3TDT1</accession>
<dbReference type="PANTHER" id="PTHR43775:SF51">
    <property type="entry name" value="INACTIVE PHENOLPHTHIOCEROL SYNTHESIS POLYKETIDE SYNTHASE TYPE I PKS1-RELATED"/>
    <property type="match status" value="1"/>
</dbReference>
<evidence type="ECO:0000256" key="7">
    <source>
        <dbReference type="ARBA" id="ARBA00023194"/>
    </source>
</evidence>
<feature type="region of interest" description="Disordered" evidence="10">
    <location>
        <begin position="1397"/>
        <end position="1429"/>
    </location>
</feature>
<dbReference type="SUPFAM" id="SSF47336">
    <property type="entry name" value="ACP-like"/>
    <property type="match status" value="1"/>
</dbReference>
<dbReference type="Pfam" id="PF08659">
    <property type="entry name" value="KR"/>
    <property type="match status" value="1"/>
</dbReference>
<keyword evidence="7" id="KW-0045">Antibiotic biosynthesis</keyword>
<evidence type="ECO:0000256" key="2">
    <source>
        <dbReference type="ARBA" id="ARBA00004924"/>
    </source>
</evidence>
<keyword evidence="4" id="KW-0597">Phosphoprotein</keyword>
<evidence type="ECO:0000256" key="6">
    <source>
        <dbReference type="ARBA" id="ARBA00022679"/>
    </source>
</evidence>
<dbReference type="Gene3D" id="3.40.50.720">
    <property type="entry name" value="NAD(P)-binding Rossmann-like Domain"/>
    <property type="match status" value="1"/>
</dbReference>